<dbReference type="RefSeq" id="WP_194366140.1">
    <property type="nucleotide sequence ID" value="NZ_CP054493.1"/>
</dbReference>
<keyword evidence="2" id="KW-1185">Reference proteome</keyword>
<evidence type="ECO:0000313" key="2">
    <source>
        <dbReference type="Proteomes" id="UP000593836"/>
    </source>
</evidence>
<protein>
    <recommendedName>
        <fullName evidence="3">Lipoprotein</fullName>
    </recommendedName>
</protein>
<proteinExistence type="predicted"/>
<organism evidence="1 2">
    <name type="scientific">Candidatus Sulfurimonas marisnigri</name>
    <dbReference type="NCBI Taxonomy" id="2740405"/>
    <lineage>
        <taxon>Bacteria</taxon>
        <taxon>Pseudomonadati</taxon>
        <taxon>Campylobacterota</taxon>
        <taxon>Epsilonproteobacteria</taxon>
        <taxon>Campylobacterales</taxon>
        <taxon>Sulfurimonadaceae</taxon>
        <taxon>Sulfurimonas</taxon>
    </lineage>
</organism>
<name>A0A7S7LZ42_9BACT</name>
<evidence type="ECO:0000313" key="1">
    <source>
        <dbReference type="EMBL" id="QOY54107.1"/>
    </source>
</evidence>
<gene>
    <name evidence="1" type="ORF">HUE87_09480</name>
</gene>
<reference evidence="1 2" key="1">
    <citation type="submission" date="2020-05" db="EMBL/GenBank/DDBJ databases">
        <title>Sulfurimonas marisnigri, sp. nov., and Sulfurimonas baltica, sp. nov., manganese oxide reducing chemolithoautotrophs of the class Epsilonproteobacteria isolated from the pelagic redoxclines of the Black and Baltic Seas and emended description of the genus Sulfurimonas.</title>
        <authorList>
            <person name="Henkel J.V."/>
            <person name="Laudan C."/>
            <person name="Werner J."/>
            <person name="Neu T."/>
            <person name="Plewe S."/>
            <person name="Sproer C."/>
            <person name="Bunk B."/>
            <person name="Schulz-Vogt H.N."/>
        </authorList>
    </citation>
    <scope>NUCLEOTIDE SEQUENCE [LARGE SCALE GENOMIC DNA]</scope>
    <source>
        <strain evidence="1 2">SoZ1</strain>
    </source>
</reference>
<dbReference type="EMBL" id="CP054493">
    <property type="protein sequence ID" value="QOY54107.1"/>
    <property type="molecule type" value="Genomic_DNA"/>
</dbReference>
<dbReference type="KEGG" id="smas:HUE87_09480"/>
<dbReference type="PROSITE" id="PS51257">
    <property type="entry name" value="PROKAR_LIPOPROTEIN"/>
    <property type="match status" value="1"/>
</dbReference>
<accession>A0A7S7LZ42</accession>
<dbReference type="AlphaFoldDB" id="A0A7S7LZ42"/>
<dbReference type="Proteomes" id="UP000593836">
    <property type="component" value="Chromosome"/>
</dbReference>
<evidence type="ECO:0008006" key="3">
    <source>
        <dbReference type="Google" id="ProtNLM"/>
    </source>
</evidence>
<sequence length="200" mass="23171">MKYIIKTISLLLSIVLFSGCVTKSLWEDKHTYYESVQSFNLAEDKLIIIGKEYHYIFTIDNKIKKLLMSKNKEGISFETGTFHIDKENKVEGNVYINYQEKEQLDYLKSLGFSQNKKTNEFKLELEGTRYLPKHDFHFEGTFSKEYKIKFLEKYSKYNRTTQILLSPLTVATDGVLIVAGLSALIVVYEVSLLTGDSPFN</sequence>